<dbReference type="GO" id="GO:0004601">
    <property type="term" value="F:peroxidase activity"/>
    <property type="evidence" value="ECO:0007669"/>
    <property type="project" value="UniProtKB-KW"/>
</dbReference>
<dbReference type="PROSITE" id="PS51352">
    <property type="entry name" value="THIOREDOXIN_2"/>
    <property type="match status" value="1"/>
</dbReference>
<dbReference type="InterPro" id="IPR050553">
    <property type="entry name" value="Thioredoxin_ResA/DsbE_sf"/>
</dbReference>
<gene>
    <name evidence="2" type="ORF">GCWU000325_01056</name>
</gene>
<feature type="domain" description="Thioredoxin" evidence="1">
    <location>
        <begin position="112"/>
        <end position="248"/>
    </location>
</feature>
<evidence type="ECO:0000259" key="1">
    <source>
        <dbReference type="PROSITE" id="PS51352"/>
    </source>
</evidence>
<dbReference type="Pfam" id="PF00578">
    <property type="entry name" value="AhpC-TSA"/>
    <property type="match status" value="1"/>
</dbReference>
<keyword evidence="3" id="KW-1185">Reference proteome</keyword>
<name>C9LFR8_9BACT</name>
<sequence length="249" mass="28376">MKHFLITILLFTAFSSMRGQTLALPVDCRFVINGSFFKECPMSADLLPKNIVQVGHRIIFYCTLSDSLSPEDLKYSTPVKDVLDADLILAAIRNDKKPRTTAFSYNVDPLRPKVGEYIKPFSVRTVAGSVFDNGKIKGRPLVLNFWFTGCKPCIAEMPELSRWVVEMPDANYIAVTYEAPEDIAKLVDERGFRFHQVAGDNDLFLQFKPHAYPLTVLVDKKGLIRYLMDGTSQQKRDFLHQLLKTLYEE</sequence>
<evidence type="ECO:0000313" key="2">
    <source>
        <dbReference type="EMBL" id="EEX71526.1"/>
    </source>
</evidence>
<dbReference type="Proteomes" id="UP000003460">
    <property type="component" value="Unassembled WGS sequence"/>
</dbReference>
<organism evidence="2 3">
    <name type="scientific">Alloprevotella tannerae ATCC 51259</name>
    <dbReference type="NCBI Taxonomy" id="626522"/>
    <lineage>
        <taxon>Bacteria</taxon>
        <taxon>Pseudomonadati</taxon>
        <taxon>Bacteroidota</taxon>
        <taxon>Bacteroidia</taxon>
        <taxon>Bacteroidales</taxon>
        <taxon>Prevotellaceae</taxon>
        <taxon>Alloprevotella</taxon>
    </lineage>
</organism>
<dbReference type="PANTHER" id="PTHR42852">
    <property type="entry name" value="THIOL:DISULFIDE INTERCHANGE PROTEIN DSBE"/>
    <property type="match status" value="1"/>
</dbReference>
<dbReference type="Gene3D" id="3.40.30.10">
    <property type="entry name" value="Glutaredoxin"/>
    <property type="match status" value="1"/>
</dbReference>
<keyword evidence="2" id="KW-0560">Oxidoreductase</keyword>
<dbReference type="SUPFAM" id="SSF52833">
    <property type="entry name" value="Thioredoxin-like"/>
    <property type="match status" value="1"/>
</dbReference>
<evidence type="ECO:0000313" key="3">
    <source>
        <dbReference type="Proteomes" id="UP000003460"/>
    </source>
</evidence>
<reference evidence="2" key="1">
    <citation type="submission" date="2009-09" db="EMBL/GenBank/DDBJ databases">
        <authorList>
            <person name="Weinstock G."/>
            <person name="Sodergren E."/>
            <person name="Clifton S."/>
            <person name="Fulton L."/>
            <person name="Fulton B."/>
            <person name="Courtney L."/>
            <person name="Fronick C."/>
            <person name="Harrison M."/>
            <person name="Strong C."/>
            <person name="Farmer C."/>
            <person name="Delahaunty K."/>
            <person name="Markovic C."/>
            <person name="Hall O."/>
            <person name="Minx P."/>
            <person name="Tomlinson C."/>
            <person name="Mitreva M."/>
            <person name="Nelson J."/>
            <person name="Hou S."/>
            <person name="Wollam A."/>
            <person name="Pepin K.H."/>
            <person name="Johnson M."/>
            <person name="Bhonagiri V."/>
            <person name="Nash W.E."/>
            <person name="Warren W."/>
            <person name="Chinwalla A."/>
            <person name="Mardis E.R."/>
            <person name="Wilson R.K."/>
        </authorList>
    </citation>
    <scope>NUCLEOTIDE SEQUENCE [LARGE SCALE GENOMIC DNA]</scope>
    <source>
        <strain evidence="2">ATCC 51259</strain>
    </source>
</reference>
<dbReference type="InterPro" id="IPR036249">
    <property type="entry name" value="Thioredoxin-like_sf"/>
</dbReference>
<dbReference type="InterPro" id="IPR013766">
    <property type="entry name" value="Thioredoxin_domain"/>
</dbReference>
<dbReference type="PANTHER" id="PTHR42852:SF13">
    <property type="entry name" value="PROTEIN DIPZ"/>
    <property type="match status" value="1"/>
</dbReference>
<dbReference type="AlphaFoldDB" id="C9LFR8"/>
<comment type="caution">
    <text evidence="2">The sequence shown here is derived from an EMBL/GenBank/DDBJ whole genome shotgun (WGS) entry which is preliminary data.</text>
</comment>
<dbReference type="EMBL" id="ACIJ02000018">
    <property type="protein sequence ID" value="EEX71526.1"/>
    <property type="molecule type" value="Genomic_DNA"/>
</dbReference>
<dbReference type="CDD" id="cd02966">
    <property type="entry name" value="TlpA_like_family"/>
    <property type="match status" value="1"/>
</dbReference>
<dbReference type="eggNOG" id="COG0526">
    <property type="taxonomic scope" value="Bacteria"/>
</dbReference>
<proteinExistence type="predicted"/>
<protein>
    <submittedName>
        <fullName evidence="2">Antioxidant, AhpC/TSA family</fullName>
        <ecNumber evidence="2">1.11.1.15</ecNumber>
    </submittedName>
</protein>
<dbReference type="STRING" id="626522.GCWU000325_01056"/>
<keyword evidence="2" id="KW-0575">Peroxidase</keyword>
<dbReference type="OrthoDB" id="9815205at2"/>
<dbReference type="HOGENOM" id="CLU_1053164_0_0_10"/>
<dbReference type="InterPro" id="IPR000866">
    <property type="entry name" value="AhpC/TSA"/>
</dbReference>
<accession>C9LFR8</accession>
<dbReference type="EC" id="1.11.1.15" evidence="2"/>